<feature type="compositionally biased region" description="Basic residues" evidence="1">
    <location>
        <begin position="105"/>
        <end position="115"/>
    </location>
</feature>
<keyword evidence="3" id="KW-1185">Reference proteome</keyword>
<evidence type="ECO:0000313" key="3">
    <source>
        <dbReference type="Proteomes" id="UP001341840"/>
    </source>
</evidence>
<comment type="caution">
    <text evidence="2">The sequence shown here is derived from an EMBL/GenBank/DDBJ whole genome shotgun (WGS) entry which is preliminary data.</text>
</comment>
<sequence>MNVLRVMLRESKRHEGACRANDPAYDNSGLADIVSDWGVFGLTSLFTGRYIRNIKERNPQYVYDNEKDRKRLGHRARCPRGSASDSGPGLVLDRSGLAKVTDRKDRKRLGHRARCPRGSTSDSCPGLVLDRSGLAKVTDRVSSSSH</sequence>
<protein>
    <submittedName>
        <fullName evidence="2">Uncharacterized protein</fullName>
    </submittedName>
</protein>
<accession>A0ABU6WUJ8</accession>
<gene>
    <name evidence="2" type="ORF">PIB30_081692</name>
</gene>
<evidence type="ECO:0000313" key="2">
    <source>
        <dbReference type="EMBL" id="MED6187985.1"/>
    </source>
</evidence>
<feature type="region of interest" description="Disordered" evidence="1">
    <location>
        <begin position="65"/>
        <end position="126"/>
    </location>
</feature>
<organism evidence="2 3">
    <name type="scientific">Stylosanthes scabra</name>
    <dbReference type="NCBI Taxonomy" id="79078"/>
    <lineage>
        <taxon>Eukaryota</taxon>
        <taxon>Viridiplantae</taxon>
        <taxon>Streptophyta</taxon>
        <taxon>Embryophyta</taxon>
        <taxon>Tracheophyta</taxon>
        <taxon>Spermatophyta</taxon>
        <taxon>Magnoliopsida</taxon>
        <taxon>eudicotyledons</taxon>
        <taxon>Gunneridae</taxon>
        <taxon>Pentapetalae</taxon>
        <taxon>rosids</taxon>
        <taxon>fabids</taxon>
        <taxon>Fabales</taxon>
        <taxon>Fabaceae</taxon>
        <taxon>Papilionoideae</taxon>
        <taxon>50 kb inversion clade</taxon>
        <taxon>dalbergioids sensu lato</taxon>
        <taxon>Dalbergieae</taxon>
        <taxon>Pterocarpus clade</taxon>
        <taxon>Stylosanthes</taxon>
    </lineage>
</organism>
<dbReference type="Proteomes" id="UP001341840">
    <property type="component" value="Unassembled WGS sequence"/>
</dbReference>
<name>A0ABU6WUJ8_9FABA</name>
<evidence type="ECO:0000256" key="1">
    <source>
        <dbReference type="SAM" id="MobiDB-lite"/>
    </source>
</evidence>
<proteinExistence type="predicted"/>
<dbReference type="EMBL" id="JASCZI010182473">
    <property type="protein sequence ID" value="MED6187985.1"/>
    <property type="molecule type" value="Genomic_DNA"/>
</dbReference>
<reference evidence="2 3" key="1">
    <citation type="journal article" date="2023" name="Plants (Basel)">
        <title>Bridging the Gap: Combining Genomics and Transcriptomics Approaches to Understand Stylosanthes scabra, an Orphan Legume from the Brazilian Caatinga.</title>
        <authorList>
            <person name="Ferreira-Neto J.R.C."/>
            <person name="da Silva M.D."/>
            <person name="Binneck E."/>
            <person name="de Melo N.F."/>
            <person name="da Silva R.H."/>
            <person name="de Melo A.L.T.M."/>
            <person name="Pandolfi V."/>
            <person name="Bustamante F.O."/>
            <person name="Brasileiro-Vidal A.C."/>
            <person name="Benko-Iseppon A.M."/>
        </authorList>
    </citation>
    <scope>NUCLEOTIDE SEQUENCE [LARGE SCALE GENOMIC DNA]</scope>
    <source>
        <tissue evidence="2">Leaves</tissue>
    </source>
</reference>